<reference evidence="6" key="3">
    <citation type="submission" date="2022-10" db="EMBL/GenBank/DDBJ databases">
        <title>Human gut microbiome strain richness.</title>
        <authorList>
            <person name="Chen-Liaw A."/>
        </authorList>
    </citation>
    <scope>NUCLEOTIDE SEQUENCE</scope>
    <source>
        <strain evidence="6">F7_m1001271B151109d0_201107</strain>
    </source>
</reference>
<evidence type="ECO:0000313" key="5">
    <source>
        <dbReference type="EMBL" id="KAA4619756.1"/>
    </source>
</evidence>
<keyword evidence="8" id="KW-0436">Ligase</keyword>
<dbReference type="Proteomes" id="UP001214017">
    <property type="component" value="Unassembled WGS sequence"/>
</dbReference>
<dbReference type="Proteomes" id="UP000266492">
    <property type="component" value="Unassembled WGS sequence"/>
</dbReference>
<dbReference type="InterPro" id="IPR007214">
    <property type="entry name" value="YbaK/aa-tRNA-synth-assoc-dom"/>
</dbReference>
<dbReference type="CDD" id="cd04335">
    <property type="entry name" value="PrdX_deacylase"/>
    <property type="match status" value="1"/>
</dbReference>
<dbReference type="InterPro" id="IPR040285">
    <property type="entry name" value="ProX/PRXD1"/>
</dbReference>
<dbReference type="GO" id="GO:0004812">
    <property type="term" value="F:aminoacyl-tRNA ligase activity"/>
    <property type="evidence" value="ECO:0007669"/>
    <property type="project" value="UniProtKB-KW"/>
</dbReference>
<gene>
    <name evidence="8" type="ORF">DW206_03305</name>
    <name evidence="7" type="ORF">DWX70_01770</name>
    <name evidence="4" type="ORF">F3B85_14660</name>
    <name evidence="5" type="ORF">F3B90_24760</name>
    <name evidence="3" type="ORF">F3F51_20125</name>
    <name evidence="6" type="ORF">PO240_13465</name>
</gene>
<evidence type="ECO:0000313" key="12">
    <source>
        <dbReference type="Proteomes" id="UP000460135"/>
    </source>
</evidence>
<organism evidence="8 10">
    <name type="scientific">Bacteroides ovatus</name>
    <dbReference type="NCBI Taxonomy" id="28116"/>
    <lineage>
        <taxon>Bacteria</taxon>
        <taxon>Pseudomonadati</taxon>
        <taxon>Bacteroidota</taxon>
        <taxon>Bacteroidia</taxon>
        <taxon>Bacteroidales</taxon>
        <taxon>Bacteroidaceae</taxon>
        <taxon>Bacteroides</taxon>
    </lineage>
</organism>
<dbReference type="KEGG" id="boa:Bovatus_01548"/>
<accession>A0A1Y4PZS1</accession>
<dbReference type="EMBL" id="QRVZ01000001">
    <property type="protein sequence ID" value="RGS88275.1"/>
    <property type="molecule type" value="Genomic_DNA"/>
</dbReference>
<evidence type="ECO:0000313" key="4">
    <source>
        <dbReference type="EMBL" id="KAA4535109.1"/>
    </source>
</evidence>
<feature type="domain" description="YbaK/aminoacyl-tRNA synthetase-associated" evidence="2">
    <location>
        <begin position="47"/>
        <end position="171"/>
    </location>
</feature>
<dbReference type="Proteomes" id="UP000478493">
    <property type="component" value="Unassembled WGS sequence"/>
</dbReference>
<evidence type="ECO:0000313" key="3">
    <source>
        <dbReference type="EMBL" id="KAA3801780.1"/>
    </source>
</evidence>
<dbReference type="AlphaFoldDB" id="A0A1Y4PZS1"/>
<dbReference type="GeneID" id="29451765"/>
<dbReference type="InterPro" id="IPR036754">
    <property type="entry name" value="YbaK/aa-tRNA-synt-asso_dom_sf"/>
</dbReference>
<dbReference type="RefSeq" id="WP_004300608.1">
    <property type="nucleotide sequence ID" value="NZ_BAABYJ010000001.1"/>
</dbReference>
<evidence type="ECO:0000313" key="9">
    <source>
        <dbReference type="Proteomes" id="UP000266492"/>
    </source>
</evidence>
<dbReference type="EMBL" id="VWFP01000041">
    <property type="protein sequence ID" value="KAA4619756.1"/>
    <property type="molecule type" value="Genomic_DNA"/>
</dbReference>
<reference evidence="9 10" key="1">
    <citation type="submission" date="2018-08" db="EMBL/GenBank/DDBJ databases">
        <title>A genome reference for cultivated species of the human gut microbiota.</title>
        <authorList>
            <person name="Zou Y."/>
            <person name="Xue W."/>
            <person name="Luo G."/>
        </authorList>
    </citation>
    <scope>NUCLEOTIDE SEQUENCE [LARGE SCALE GENOMIC DNA]</scope>
    <source>
        <strain evidence="7 9">AF20-9LB</strain>
        <strain evidence="8 10">AM17-48</strain>
    </source>
</reference>
<keyword evidence="8" id="KW-0030">Aminoacyl-tRNA synthetase</keyword>
<dbReference type="EMBL" id="QRJR01000002">
    <property type="protein sequence ID" value="RHH52145.1"/>
    <property type="molecule type" value="Genomic_DNA"/>
</dbReference>
<evidence type="ECO:0000313" key="7">
    <source>
        <dbReference type="EMBL" id="RGS88275.1"/>
    </source>
</evidence>
<dbReference type="EMBL" id="JAQNWR010000008">
    <property type="protein sequence ID" value="MDC2408882.1"/>
    <property type="molecule type" value="Genomic_DNA"/>
</dbReference>
<name>A0A1Y4PZS1_BACOV</name>
<evidence type="ECO:0000313" key="11">
    <source>
        <dbReference type="Proteomes" id="UP000424805"/>
    </source>
</evidence>
<evidence type="ECO:0000256" key="1">
    <source>
        <dbReference type="ARBA" id="ARBA00010201"/>
    </source>
</evidence>
<evidence type="ECO:0000259" key="2">
    <source>
        <dbReference type="Pfam" id="PF04073"/>
    </source>
</evidence>
<comment type="similarity">
    <text evidence="1">Belongs to the PRORSD1 family.</text>
</comment>
<dbReference type="Gene3D" id="3.90.960.10">
    <property type="entry name" value="YbaK/aminoacyl-tRNA synthetase-associated domain"/>
    <property type="match status" value="1"/>
</dbReference>
<dbReference type="Proteomes" id="UP000460135">
    <property type="component" value="Unassembled WGS sequence"/>
</dbReference>
<dbReference type="SUPFAM" id="SSF55826">
    <property type="entry name" value="YbaK/ProRS associated domain"/>
    <property type="match status" value="1"/>
</dbReference>
<evidence type="ECO:0000313" key="8">
    <source>
        <dbReference type="EMBL" id="RHH52145.1"/>
    </source>
</evidence>
<dbReference type="PANTHER" id="PTHR31423:SF3">
    <property type="entry name" value="PROLYL-TRNA SYNTHETASE ASSOCIATED DOMAIN-CONTAINING PROTEIN 1-RELATED"/>
    <property type="match status" value="1"/>
</dbReference>
<dbReference type="EMBL" id="VWGP01000010">
    <property type="protein sequence ID" value="KAA4535109.1"/>
    <property type="molecule type" value="Genomic_DNA"/>
</dbReference>
<evidence type="ECO:0000313" key="6">
    <source>
        <dbReference type="EMBL" id="MDC2408882.1"/>
    </source>
</evidence>
<evidence type="ECO:0000313" key="10">
    <source>
        <dbReference type="Proteomes" id="UP000283329"/>
    </source>
</evidence>
<proteinExistence type="inferred from homology"/>
<dbReference type="Proteomes" id="UP000283329">
    <property type="component" value="Unassembled WGS sequence"/>
</dbReference>
<dbReference type="PANTHER" id="PTHR31423">
    <property type="entry name" value="YBAK DOMAIN-CONTAINING PROTEIN"/>
    <property type="match status" value="1"/>
</dbReference>
<dbReference type="GO" id="GO:0002161">
    <property type="term" value="F:aminoacyl-tRNA deacylase activity"/>
    <property type="evidence" value="ECO:0007669"/>
    <property type="project" value="InterPro"/>
</dbReference>
<sequence length="187" mass="21008">MSIVSFIFATIKKSDYMSPDSEYTETHENKIYATLDKLGIAYQSLHHPAIMTMEEGAEIAQKLGCTSCKSLFLTNKQQEYFMLLLPANKKLKTKELAGQIGSSHLSFASEKAMENLLCTFPGAVSILGLIYDKENKVQLLIDKEILESTYIGCHPCVNTCSLKIRLEDILKILLPKISHQNFNIVEL</sequence>
<comment type="caution">
    <text evidence="8">The sequence shown here is derived from an EMBL/GenBank/DDBJ whole genome shotgun (WGS) entry which is preliminary data.</text>
</comment>
<dbReference type="Proteomes" id="UP000424805">
    <property type="component" value="Unassembled WGS sequence"/>
</dbReference>
<evidence type="ECO:0000313" key="13">
    <source>
        <dbReference type="Proteomes" id="UP000478493"/>
    </source>
</evidence>
<reference evidence="11 12" key="2">
    <citation type="journal article" date="2019" name="Nat. Med.">
        <title>A library of human gut bacterial isolates paired with longitudinal multiomics data enables mechanistic microbiome research.</title>
        <authorList>
            <person name="Poyet M."/>
            <person name="Groussin M."/>
            <person name="Gibbons S.M."/>
            <person name="Avila-Pacheco J."/>
            <person name="Jiang X."/>
            <person name="Kearney S.M."/>
            <person name="Perrotta A.R."/>
            <person name="Berdy B."/>
            <person name="Zhao S."/>
            <person name="Lieberman T.D."/>
            <person name="Swanson P.K."/>
            <person name="Smith M."/>
            <person name="Roesemann S."/>
            <person name="Alexander J.E."/>
            <person name="Rich S.A."/>
            <person name="Livny J."/>
            <person name="Vlamakis H."/>
            <person name="Clish C."/>
            <person name="Bullock K."/>
            <person name="Deik A."/>
            <person name="Scott J."/>
            <person name="Pierce K.A."/>
            <person name="Xavier R.J."/>
            <person name="Alm E.J."/>
        </authorList>
    </citation>
    <scope>NUCLEOTIDE SEQUENCE [LARGE SCALE GENOMIC DNA]</scope>
    <source>
        <strain evidence="5 11">BIOML-A15</strain>
        <strain evidence="3 12">BIOML-A183</strain>
        <strain evidence="4 13">BIOML-A41</strain>
    </source>
</reference>
<dbReference type="Pfam" id="PF04073">
    <property type="entry name" value="tRNA_edit"/>
    <property type="match status" value="1"/>
</dbReference>
<protein>
    <submittedName>
        <fullName evidence="8">Prolyl-tRNA synthetase associated domain-containing protein</fullName>
    </submittedName>
</protein>
<dbReference type="EMBL" id="VWLX01000017">
    <property type="protein sequence ID" value="KAA3801780.1"/>
    <property type="molecule type" value="Genomic_DNA"/>
</dbReference>